<accession>A0A3M7SFB8</accession>
<dbReference type="EMBL" id="REGN01001476">
    <property type="protein sequence ID" value="RNA34462.1"/>
    <property type="molecule type" value="Genomic_DNA"/>
</dbReference>
<name>A0A3M7SFB8_BRAPC</name>
<reference evidence="1 2" key="1">
    <citation type="journal article" date="2018" name="Sci. Rep.">
        <title>Genomic signatures of local adaptation to the degree of environmental predictability in rotifers.</title>
        <authorList>
            <person name="Franch-Gras L."/>
            <person name="Hahn C."/>
            <person name="Garcia-Roger E.M."/>
            <person name="Carmona M.J."/>
            <person name="Serra M."/>
            <person name="Gomez A."/>
        </authorList>
    </citation>
    <scope>NUCLEOTIDE SEQUENCE [LARGE SCALE GENOMIC DNA]</scope>
    <source>
        <strain evidence="1">HYR1</strain>
    </source>
</reference>
<sequence length="62" mass="7649">MFQINKRPNFFCFLLNYWLAELETSYSRYDNLWISGFGYLFCIFRTVLEFLNIRLILDFDCN</sequence>
<evidence type="ECO:0000313" key="1">
    <source>
        <dbReference type="EMBL" id="RNA34462.1"/>
    </source>
</evidence>
<protein>
    <submittedName>
        <fullName evidence="1">Uncharacterized protein</fullName>
    </submittedName>
</protein>
<proteinExistence type="predicted"/>
<evidence type="ECO:0000313" key="2">
    <source>
        <dbReference type="Proteomes" id="UP000276133"/>
    </source>
</evidence>
<comment type="caution">
    <text evidence="1">The sequence shown here is derived from an EMBL/GenBank/DDBJ whole genome shotgun (WGS) entry which is preliminary data.</text>
</comment>
<organism evidence="1 2">
    <name type="scientific">Brachionus plicatilis</name>
    <name type="common">Marine rotifer</name>
    <name type="synonym">Brachionus muelleri</name>
    <dbReference type="NCBI Taxonomy" id="10195"/>
    <lineage>
        <taxon>Eukaryota</taxon>
        <taxon>Metazoa</taxon>
        <taxon>Spiralia</taxon>
        <taxon>Gnathifera</taxon>
        <taxon>Rotifera</taxon>
        <taxon>Eurotatoria</taxon>
        <taxon>Monogononta</taxon>
        <taxon>Pseudotrocha</taxon>
        <taxon>Ploima</taxon>
        <taxon>Brachionidae</taxon>
        <taxon>Brachionus</taxon>
    </lineage>
</organism>
<dbReference type="Proteomes" id="UP000276133">
    <property type="component" value="Unassembled WGS sequence"/>
</dbReference>
<dbReference type="AlphaFoldDB" id="A0A3M7SFB8"/>
<gene>
    <name evidence="1" type="ORF">BpHYR1_021531</name>
</gene>
<keyword evidence="2" id="KW-1185">Reference proteome</keyword>